<dbReference type="RefSeq" id="WP_036748299.1">
    <property type="nucleotide sequence ID" value="NZ_JAGSGC010000002.1"/>
</dbReference>
<evidence type="ECO:0000259" key="11">
    <source>
        <dbReference type="Pfam" id="PF02558"/>
    </source>
</evidence>
<dbReference type="Pfam" id="PF08546">
    <property type="entry name" value="ApbA_C"/>
    <property type="match status" value="1"/>
</dbReference>
<evidence type="ECO:0000256" key="5">
    <source>
        <dbReference type="ARBA" id="ARBA00022655"/>
    </source>
</evidence>
<dbReference type="EMBL" id="JMIB01000004">
    <property type="protein sequence ID" value="KDM92968.1"/>
    <property type="molecule type" value="Genomic_DNA"/>
</dbReference>
<evidence type="ECO:0000256" key="10">
    <source>
        <dbReference type="RuleBase" id="RU362068"/>
    </source>
</evidence>
<dbReference type="EC" id="1.1.1.169" evidence="3 10"/>
<dbReference type="SUPFAM" id="SSF51735">
    <property type="entry name" value="NAD(P)-binding Rossmann-fold domains"/>
    <property type="match status" value="1"/>
</dbReference>
<comment type="function">
    <text evidence="10">Catalyzes the NADPH-dependent reduction of ketopantoate into pantoic acid.</text>
</comment>
<dbReference type="GO" id="GO:0015940">
    <property type="term" value="P:pantothenate biosynthetic process"/>
    <property type="evidence" value="ECO:0007669"/>
    <property type="project" value="UniProtKB-UniPathway"/>
</dbReference>
<organism evidence="13 14">
    <name type="scientific">Photobacterium galatheae</name>
    <dbReference type="NCBI Taxonomy" id="1654360"/>
    <lineage>
        <taxon>Bacteria</taxon>
        <taxon>Pseudomonadati</taxon>
        <taxon>Pseudomonadota</taxon>
        <taxon>Gammaproteobacteria</taxon>
        <taxon>Vibrionales</taxon>
        <taxon>Vibrionaceae</taxon>
        <taxon>Photobacterium</taxon>
    </lineage>
</organism>
<dbReference type="OrthoDB" id="6530772at2"/>
<dbReference type="GO" id="GO:0008677">
    <property type="term" value="F:2-dehydropantoate 2-reductase activity"/>
    <property type="evidence" value="ECO:0007669"/>
    <property type="project" value="UniProtKB-EC"/>
</dbReference>
<dbReference type="Gene3D" id="1.10.1040.10">
    <property type="entry name" value="N-(1-d-carboxylethyl)-l-norvaline Dehydrogenase, domain 2"/>
    <property type="match status" value="1"/>
</dbReference>
<dbReference type="InterPro" id="IPR013752">
    <property type="entry name" value="KPA_reductase"/>
</dbReference>
<dbReference type="Gene3D" id="3.40.50.720">
    <property type="entry name" value="NAD(P)-binding Rossmann-like Domain"/>
    <property type="match status" value="1"/>
</dbReference>
<evidence type="ECO:0000256" key="2">
    <source>
        <dbReference type="ARBA" id="ARBA00007870"/>
    </source>
</evidence>
<dbReference type="STRING" id="1654360.EA58_01925"/>
<dbReference type="InterPro" id="IPR003710">
    <property type="entry name" value="ApbA"/>
</dbReference>
<protein>
    <recommendedName>
        <fullName evidence="4 10">2-dehydropantoate 2-reductase</fullName>
        <ecNumber evidence="3 10">1.1.1.169</ecNumber>
    </recommendedName>
    <alternativeName>
        <fullName evidence="8 10">Ketopantoate reductase</fullName>
    </alternativeName>
</protein>
<evidence type="ECO:0000313" key="13">
    <source>
        <dbReference type="EMBL" id="KDM92968.1"/>
    </source>
</evidence>
<dbReference type="PANTHER" id="PTHR43765:SF2">
    <property type="entry name" value="2-DEHYDROPANTOATE 2-REDUCTASE"/>
    <property type="match status" value="1"/>
</dbReference>
<dbReference type="Pfam" id="PF02558">
    <property type="entry name" value="ApbA"/>
    <property type="match status" value="1"/>
</dbReference>
<evidence type="ECO:0000256" key="4">
    <source>
        <dbReference type="ARBA" id="ARBA00019465"/>
    </source>
</evidence>
<evidence type="ECO:0000256" key="1">
    <source>
        <dbReference type="ARBA" id="ARBA00004994"/>
    </source>
</evidence>
<gene>
    <name evidence="13" type="ORF">EA58_01925</name>
</gene>
<comment type="catalytic activity">
    <reaction evidence="9 10">
        <text>(R)-pantoate + NADP(+) = 2-dehydropantoate + NADPH + H(+)</text>
        <dbReference type="Rhea" id="RHEA:16233"/>
        <dbReference type="ChEBI" id="CHEBI:11561"/>
        <dbReference type="ChEBI" id="CHEBI:15378"/>
        <dbReference type="ChEBI" id="CHEBI:15980"/>
        <dbReference type="ChEBI" id="CHEBI:57783"/>
        <dbReference type="ChEBI" id="CHEBI:58349"/>
        <dbReference type="EC" id="1.1.1.169"/>
    </reaction>
</comment>
<dbReference type="PANTHER" id="PTHR43765">
    <property type="entry name" value="2-DEHYDROPANTOATE 2-REDUCTASE-RELATED"/>
    <property type="match status" value="1"/>
</dbReference>
<evidence type="ECO:0000259" key="12">
    <source>
        <dbReference type="Pfam" id="PF08546"/>
    </source>
</evidence>
<evidence type="ECO:0000256" key="7">
    <source>
        <dbReference type="ARBA" id="ARBA00023002"/>
    </source>
</evidence>
<dbReference type="InterPro" id="IPR013328">
    <property type="entry name" value="6PGD_dom2"/>
</dbReference>
<keyword evidence="14" id="KW-1185">Reference proteome</keyword>
<evidence type="ECO:0000256" key="8">
    <source>
        <dbReference type="ARBA" id="ARBA00032024"/>
    </source>
</evidence>
<evidence type="ECO:0000256" key="3">
    <source>
        <dbReference type="ARBA" id="ARBA00013014"/>
    </source>
</evidence>
<dbReference type="AlphaFoldDB" id="A0A066RZZ6"/>
<proteinExistence type="inferred from homology"/>
<keyword evidence="7 10" id="KW-0560">Oxidoreductase</keyword>
<dbReference type="SUPFAM" id="SSF48179">
    <property type="entry name" value="6-phosphogluconate dehydrogenase C-terminal domain-like"/>
    <property type="match status" value="1"/>
</dbReference>
<dbReference type="UniPathway" id="UPA00028">
    <property type="reaction ID" value="UER00004"/>
</dbReference>
<evidence type="ECO:0000256" key="6">
    <source>
        <dbReference type="ARBA" id="ARBA00022857"/>
    </source>
</evidence>
<evidence type="ECO:0000313" key="14">
    <source>
        <dbReference type="Proteomes" id="UP000027192"/>
    </source>
</evidence>
<keyword evidence="6 10" id="KW-0521">NADP</keyword>
<comment type="caution">
    <text evidence="13">The sequence shown here is derived from an EMBL/GenBank/DDBJ whole genome shotgun (WGS) entry which is preliminary data.</text>
</comment>
<accession>A0A066RZZ6</accession>
<sequence>MKITLVGAGAIGSLWAGALAKQGHSLHLWRRQPGSTYTLNWQGSHLSSAETFSFDCNQPHQLADSNIIIITVKAFQVTDAVTTLLPWLSAETPVVIMHNGMGTEDEVLTLLPDNPVIYATTAQAAFRPDPHSVRHTGNGPTYLGGVNRAGQECAALAELLHAALPPCHWQTDIHAPQWQKLAINCAVNPLTAIHQCRNGDLSAPCYADELTAICQEVSAVMTAAGYPVTTDALRQQVITVINATATNYSSMQQDVAHQRPTEIDAITGFLIQQANHFQIATPVNTRLWQQIKDLEQHYG</sequence>
<dbReference type="NCBIfam" id="TIGR00745">
    <property type="entry name" value="apbA_panE"/>
    <property type="match status" value="1"/>
</dbReference>
<comment type="similarity">
    <text evidence="2 10">Belongs to the ketopantoate reductase family.</text>
</comment>
<dbReference type="InterPro" id="IPR036291">
    <property type="entry name" value="NAD(P)-bd_dom_sf"/>
</dbReference>
<dbReference type="InterPro" id="IPR013332">
    <property type="entry name" value="KPR_N"/>
</dbReference>
<name>A0A066RZZ6_9GAMM</name>
<reference evidence="13 14" key="1">
    <citation type="submission" date="2014-04" db="EMBL/GenBank/DDBJ databases">
        <title>Draft genome sequence of Photobacterium halotolerans S2753: a solonamide, ngercheumicin and holomycin producer.</title>
        <authorList>
            <person name="Machado H.R."/>
            <person name="Gram L."/>
        </authorList>
    </citation>
    <scope>NUCLEOTIDE SEQUENCE [LARGE SCALE GENOMIC DNA]</scope>
    <source>
        <strain evidence="13 14">S2753</strain>
    </source>
</reference>
<dbReference type="FunFam" id="1.10.1040.10:FF:000017">
    <property type="entry name" value="2-dehydropantoate 2-reductase"/>
    <property type="match status" value="1"/>
</dbReference>
<dbReference type="GO" id="GO:0050661">
    <property type="term" value="F:NADP binding"/>
    <property type="evidence" value="ECO:0007669"/>
    <property type="project" value="TreeGrafter"/>
</dbReference>
<feature type="domain" description="Ketopantoate reductase C-terminal" evidence="12">
    <location>
        <begin position="172"/>
        <end position="295"/>
    </location>
</feature>
<dbReference type="NCBIfam" id="NF005087">
    <property type="entry name" value="PRK06522.1-1"/>
    <property type="match status" value="1"/>
</dbReference>
<dbReference type="Proteomes" id="UP000027192">
    <property type="component" value="Unassembled WGS sequence"/>
</dbReference>
<comment type="pathway">
    <text evidence="1 10">Cofactor biosynthesis; (R)-pantothenate biosynthesis; (R)-pantoate from 3-methyl-2-oxobutanoate: step 2/2.</text>
</comment>
<feature type="domain" description="Ketopantoate reductase N-terminal" evidence="11">
    <location>
        <begin position="3"/>
        <end position="146"/>
    </location>
</feature>
<keyword evidence="5 10" id="KW-0566">Pantothenate biosynthesis</keyword>
<dbReference type="InterPro" id="IPR008927">
    <property type="entry name" value="6-PGluconate_DH-like_C_sf"/>
</dbReference>
<dbReference type="InterPro" id="IPR050838">
    <property type="entry name" value="Ketopantoate_reductase"/>
</dbReference>
<evidence type="ECO:0000256" key="9">
    <source>
        <dbReference type="ARBA" id="ARBA00048793"/>
    </source>
</evidence>
<dbReference type="GO" id="GO:0005737">
    <property type="term" value="C:cytoplasm"/>
    <property type="evidence" value="ECO:0007669"/>
    <property type="project" value="TreeGrafter"/>
</dbReference>